<accession>X5CAC5</accession>
<organism evidence="5">
    <name type="scientific">Pinus tabuliformis</name>
    <name type="common">Chinese red pine</name>
    <name type="synonym">Pinus leucosperma</name>
    <dbReference type="NCBI Taxonomy" id="88731"/>
    <lineage>
        <taxon>Eukaryota</taxon>
        <taxon>Viridiplantae</taxon>
        <taxon>Streptophyta</taxon>
        <taxon>Embryophyta</taxon>
        <taxon>Tracheophyta</taxon>
        <taxon>Spermatophyta</taxon>
        <taxon>Pinopsida</taxon>
        <taxon>Pinidae</taxon>
        <taxon>Conifers I</taxon>
        <taxon>Pinales</taxon>
        <taxon>Pinaceae</taxon>
        <taxon>Pinus</taxon>
        <taxon>Pinus subgen. Pinus</taxon>
    </lineage>
</organism>
<evidence type="ECO:0000256" key="2">
    <source>
        <dbReference type="ARBA" id="ARBA00023004"/>
    </source>
</evidence>
<dbReference type="InterPro" id="IPR005123">
    <property type="entry name" value="Oxoglu/Fe-dep_dioxygenase_dom"/>
</dbReference>
<evidence type="ECO:0000256" key="1">
    <source>
        <dbReference type="ARBA" id="ARBA00022723"/>
    </source>
</evidence>
<keyword evidence="3" id="KW-0560">Oxidoreductase</keyword>
<dbReference type="Gene3D" id="2.60.120.330">
    <property type="entry name" value="B-lactam Antibiotic, Isopenicillin N Synthase, Chain"/>
    <property type="match status" value="1"/>
</dbReference>
<dbReference type="GO" id="GO:0016491">
    <property type="term" value="F:oxidoreductase activity"/>
    <property type="evidence" value="ECO:0007669"/>
    <property type="project" value="UniProtKB-KW"/>
</dbReference>
<evidence type="ECO:0000259" key="4">
    <source>
        <dbReference type="PROSITE" id="PS51471"/>
    </source>
</evidence>
<reference evidence="5" key="1">
    <citation type="submission" date="2014-01" db="EMBL/GenBank/DDBJ databases">
        <title>Isolation and expression analysis of gibberellin metabolism genes in developing male and female cones of Pinus tabuliformis.</title>
        <authorList>
            <person name="Niu S."/>
            <person name="Li W."/>
            <person name="Chen X."/>
        </authorList>
    </citation>
    <scope>NUCLEOTIDE SEQUENCE</scope>
</reference>
<dbReference type="PRINTS" id="PR00682">
    <property type="entry name" value="IPNSYNTHASE"/>
</dbReference>
<dbReference type="PANTHER" id="PTHR47990">
    <property type="entry name" value="2-OXOGLUTARATE (2OG) AND FE(II)-DEPENDENT OXYGENASE SUPERFAMILY PROTEIN-RELATED"/>
    <property type="match status" value="1"/>
</dbReference>
<dbReference type="EMBL" id="KJ158978">
    <property type="protein sequence ID" value="AHW42462.1"/>
    <property type="molecule type" value="mRNA"/>
</dbReference>
<keyword evidence="1 3" id="KW-0479">Metal-binding</keyword>
<dbReference type="InterPro" id="IPR044861">
    <property type="entry name" value="IPNS-like_FE2OG_OXY"/>
</dbReference>
<dbReference type="Pfam" id="PF14226">
    <property type="entry name" value="DIOX_N"/>
    <property type="match status" value="1"/>
</dbReference>
<dbReference type="InterPro" id="IPR027443">
    <property type="entry name" value="IPNS-like_sf"/>
</dbReference>
<proteinExistence type="evidence at transcript level"/>
<dbReference type="InterPro" id="IPR050231">
    <property type="entry name" value="Iron_ascorbate_oxido_reductase"/>
</dbReference>
<feature type="domain" description="Fe2OG dioxygenase" evidence="4">
    <location>
        <begin position="170"/>
        <end position="272"/>
    </location>
</feature>
<dbReference type="AlphaFoldDB" id="X5CAC5"/>
<dbReference type="InterPro" id="IPR026992">
    <property type="entry name" value="DIOX_N"/>
</dbReference>
<comment type="similarity">
    <text evidence="3">Belongs to the iron/ascorbate-dependent oxidoreductase family.</text>
</comment>
<dbReference type="SUPFAM" id="SSF51197">
    <property type="entry name" value="Clavaminate synthase-like"/>
    <property type="match status" value="1"/>
</dbReference>
<evidence type="ECO:0000313" key="5">
    <source>
        <dbReference type="EMBL" id="AHW42462.1"/>
    </source>
</evidence>
<dbReference type="Pfam" id="PF03171">
    <property type="entry name" value="2OG-FeII_Oxy"/>
    <property type="match status" value="1"/>
</dbReference>
<keyword evidence="2 3" id="KW-0408">Iron</keyword>
<dbReference type="GO" id="GO:0046872">
    <property type="term" value="F:metal ion binding"/>
    <property type="evidence" value="ECO:0007669"/>
    <property type="project" value="UniProtKB-KW"/>
</dbReference>
<sequence length="326" mass="37077">MASTCEFVDLPVVDFSLLPWKYGGDGHHHDPRELEKLREACQELGFFRAINHGVDSTLVHTVDSMARHMFKLPADIKERAISPIFNTGYVVPKTGPEGKDSLPEGMVFPDDNSVDDISSKLWPQGNHKFRETMQKYNAEMREVSHGILKVVLCSLGVDVTEHYSSPLFDKSQGWLRMNFYHNKNNHDKQQQRYSKAHTDIGCLTILYQDDVGGLQIRTKEGEWINTKPLPGSFVVNIGDCLQMWSNGRYRSAEHRVVYGGSERLSMAFFLDFTDKAEIRAPEELIDEKHPRKYKGVTFEDLKAYFMKAGPTLGGPPAYFLLETEGI</sequence>
<dbReference type="PROSITE" id="PS51471">
    <property type="entry name" value="FE2OG_OXY"/>
    <property type="match status" value="1"/>
</dbReference>
<protein>
    <submittedName>
        <fullName evidence="5">GA2ox12</fullName>
    </submittedName>
</protein>
<name>X5CAC5_PINTB</name>
<evidence type="ECO:0000256" key="3">
    <source>
        <dbReference type="RuleBase" id="RU003682"/>
    </source>
</evidence>